<comment type="caution">
    <text evidence="2">The sequence shown here is derived from an EMBL/GenBank/DDBJ whole genome shotgun (WGS) entry which is preliminary data.</text>
</comment>
<gene>
    <name evidence="2" type="ORF">QM012_006229</name>
</gene>
<sequence>MAAVAAEAQRLRDAIHNLEVGRRPPRDFPGRLSAPVPPSPITLNERQNQRFTRNKFLAEVAGVTTADAVVGSGRAVIARAGSTEVNFYCLSEGTEGVLEAVDQDHIAFSHQDTNLRAWNRLSQVNALTSAEADGLITHAEADMAARHIGAYKAALRICQQNDRYRSGGMISALTLEAVDAREHAHQLLLEFNDMYQAELEKDVFAHAISFYNTHRLEFPQEFDEDQHMDWFIVWYRDQVWNATLERIDTIEPRVMIANVERVLRGQRRSGMVLRSAVVTRNTLNSARWTSEIAMNDARPAIYAGDASRSSPWEDLQRLDFIENDGSDEDRLRSVSFTDRVVPHDVSHWREWSPVFWSDHRPPRLDVFNNIRPSVLTLSTARAAEAIIQYKRYEKSFEKWSEDVVAFLVYKEMRSIAEQADIISMARRFRLVSHMMRGGSARTVADDDEEDENSSESENSNKSGEEEEEEEEEE</sequence>
<organism evidence="2 3">
    <name type="scientific">Aureobasidium pullulans</name>
    <name type="common">Black yeast</name>
    <name type="synonym">Pullularia pullulans</name>
    <dbReference type="NCBI Taxonomy" id="5580"/>
    <lineage>
        <taxon>Eukaryota</taxon>
        <taxon>Fungi</taxon>
        <taxon>Dikarya</taxon>
        <taxon>Ascomycota</taxon>
        <taxon>Pezizomycotina</taxon>
        <taxon>Dothideomycetes</taxon>
        <taxon>Dothideomycetidae</taxon>
        <taxon>Dothideales</taxon>
        <taxon>Saccotheciaceae</taxon>
        <taxon>Aureobasidium</taxon>
    </lineage>
</organism>
<feature type="compositionally biased region" description="Acidic residues" evidence="1">
    <location>
        <begin position="445"/>
        <end position="454"/>
    </location>
</feature>
<proteinExistence type="predicted"/>
<name>A0ABR0TTN9_AURPU</name>
<feature type="compositionally biased region" description="Acidic residues" evidence="1">
    <location>
        <begin position="464"/>
        <end position="473"/>
    </location>
</feature>
<evidence type="ECO:0000313" key="2">
    <source>
        <dbReference type="EMBL" id="KAK6007221.1"/>
    </source>
</evidence>
<accession>A0ABR0TTN9</accession>
<keyword evidence="3" id="KW-1185">Reference proteome</keyword>
<evidence type="ECO:0000256" key="1">
    <source>
        <dbReference type="SAM" id="MobiDB-lite"/>
    </source>
</evidence>
<dbReference type="EMBL" id="JASGXD010000003">
    <property type="protein sequence ID" value="KAK6007221.1"/>
    <property type="molecule type" value="Genomic_DNA"/>
</dbReference>
<protein>
    <submittedName>
        <fullName evidence="2">Uncharacterized protein</fullName>
    </submittedName>
</protein>
<reference evidence="2 3" key="1">
    <citation type="submission" date="2023-11" db="EMBL/GenBank/DDBJ databases">
        <title>Draft genome sequence and annotation of the polyextremotolerant black yeast-like fungus Aureobasidium pullulans NRRL 62042.</title>
        <authorList>
            <person name="Dielentheis-Frenken M.R.E."/>
            <person name="Wibberg D."/>
            <person name="Blank L.M."/>
            <person name="Tiso T."/>
        </authorList>
    </citation>
    <scope>NUCLEOTIDE SEQUENCE [LARGE SCALE GENOMIC DNA]</scope>
    <source>
        <strain evidence="2 3">NRRL 62042</strain>
    </source>
</reference>
<evidence type="ECO:0000313" key="3">
    <source>
        <dbReference type="Proteomes" id="UP001341245"/>
    </source>
</evidence>
<feature type="region of interest" description="Disordered" evidence="1">
    <location>
        <begin position="439"/>
        <end position="473"/>
    </location>
</feature>
<dbReference type="Proteomes" id="UP001341245">
    <property type="component" value="Unassembled WGS sequence"/>
</dbReference>
<feature type="region of interest" description="Disordered" evidence="1">
    <location>
        <begin position="22"/>
        <end position="43"/>
    </location>
</feature>